<proteinExistence type="predicted"/>
<dbReference type="InterPro" id="IPR047200">
    <property type="entry name" value="MFS_YcaD-like"/>
</dbReference>
<dbReference type="PANTHER" id="PTHR23521">
    <property type="entry name" value="TRANSPORTER MFS SUPERFAMILY"/>
    <property type="match status" value="1"/>
</dbReference>
<organism evidence="6 7">
    <name type="scientific">Labrys miyagiensis</name>
    <dbReference type="NCBI Taxonomy" id="346912"/>
    <lineage>
        <taxon>Bacteria</taxon>
        <taxon>Pseudomonadati</taxon>
        <taxon>Pseudomonadota</taxon>
        <taxon>Alphaproteobacteria</taxon>
        <taxon>Hyphomicrobiales</taxon>
        <taxon>Xanthobacteraceae</taxon>
        <taxon>Labrys</taxon>
    </lineage>
</organism>
<feature type="transmembrane region" description="Helical" evidence="4">
    <location>
        <begin position="234"/>
        <end position="254"/>
    </location>
</feature>
<feature type="transmembrane region" description="Helical" evidence="4">
    <location>
        <begin position="323"/>
        <end position="350"/>
    </location>
</feature>
<feature type="domain" description="Major facilitator superfamily (MFS) profile" evidence="5">
    <location>
        <begin position="200"/>
        <end position="396"/>
    </location>
</feature>
<gene>
    <name evidence="6" type="ORF">GCM10007874_07640</name>
</gene>
<comment type="caution">
    <text evidence="6">The sequence shown here is derived from an EMBL/GenBank/DDBJ whole genome shotgun (WGS) entry which is preliminary data.</text>
</comment>
<dbReference type="CDD" id="cd17477">
    <property type="entry name" value="MFS_YcaD_like"/>
    <property type="match status" value="1"/>
</dbReference>
<reference evidence="7" key="1">
    <citation type="journal article" date="2019" name="Int. J. Syst. Evol. Microbiol.">
        <title>The Global Catalogue of Microorganisms (GCM) 10K type strain sequencing project: providing services to taxonomists for standard genome sequencing and annotation.</title>
        <authorList>
            <consortium name="The Broad Institute Genomics Platform"/>
            <consortium name="The Broad Institute Genome Sequencing Center for Infectious Disease"/>
            <person name="Wu L."/>
            <person name="Ma J."/>
        </authorList>
    </citation>
    <scope>NUCLEOTIDE SEQUENCE [LARGE SCALE GENOMIC DNA]</scope>
    <source>
        <strain evidence="7">NBRC 101365</strain>
    </source>
</reference>
<feature type="transmembrane region" description="Helical" evidence="4">
    <location>
        <begin position="356"/>
        <end position="375"/>
    </location>
</feature>
<keyword evidence="7" id="KW-1185">Reference proteome</keyword>
<evidence type="ECO:0000256" key="1">
    <source>
        <dbReference type="ARBA" id="ARBA00022692"/>
    </source>
</evidence>
<feature type="transmembrane region" description="Helical" evidence="4">
    <location>
        <begin position="194"/>
        <end position="214"/>
    </location>
</feature>
<dbReference type="Gene3D" id="1.20.1250.20">
    <property type="entry name" value="MFS general substrate transporter like domains"/>
    <property type="match status" value="2"/>
</dbReference>
<keyword evidence="3 4" id="KW-0472">Membrane</keyword>
<evidence type="ECO:0000256" key="3">
    <source>
        <dbReference type="ARBA" id="ARBA00023136"/>
    </source>
</evidence>
<feature type="transmembrane region" description="Helical" evidence="4">
    <location>
        <begin position="40"/>
        <end position="61"/>
    </location>
</feature>
<dbReference type="PROSITE" id="PS50850">
    <property type="entry name" value="MFS"/>
    <property type="match status" value="1"/>
</dbReference>
<sequence length="396" mass="42262">MRSPYASIAALLVSVAGVLAGNGVLTTLLPVRAELEHFPALAISLMGSAYFGGMLTGAILTPRLVQRFGHIKAFGLSSFCGALMILAAGTFVEPHAWVCIGFLRGFFLAGIYAIVESYLQGKAENRIRGRLLGLYSITQYGGWAIGNQFMRLGDPHAFTIFGIAAAVLTVFLSPLLLIKDGRPPKDSPRPSMRLLWLLKTTPVGFVCAGLIGFANGPFWSLTPVYATKLGMDGVQTGTLVSAITIGSAAFQFPVGRLSDAFDRRKVLIGLCILTALFEVGIYWSGARLIGWPFVAVGFIIGGTISTQYYVSSAFTNDITGRDNVVGVASALLFLYCIGAVLGPVTAYYIMRWLGDSALYLHNAGIHVAMAVFVMLRVLRSPGMEKVAGSADVLARS</sequence>
<dbReference type="InterPro" id="IPR020846">
    <property type="entry name" value="MFS_dom"/>
</dbReference>
<dbReference type="Proteomes" id="UP001156882">
    <property type="component" value="Unassembled WGS sequence"/>
</dbReference>
<feature type="transmembrane region" description="Helical" evidence="4">
    <location>
        <begin position="73"/>
        <end position="89"/>
    </location>
</feature>
<feature type="transmembrane region" description="Helical" evidence="4">
    <location>
        <begin position="289"/>
        <end position="311"/>
    </location>
</feature>
<dbReference type="InterPro" id="IPR011701">
    <property type="entry name" value="MFS"/>
</dbReference>
<evidence type="ECO:0000256" key="2">
    <source>
        <dbReference type="ARBA" id="ARBA00022989"/>
    </source>
</evidence>
<dbReference type="Pfam" id="PF07690">
    <property type="entry name" value="MFS_1"/>
    <property type="match status" value="2"/>
</dbReference>
<dbReference type="InterPro" id="IPR036259">
    <property type="entry name" value="MFS_trans_sf"/>
</dbReference>
<accession>A0ABQ6CD71</accession>
<dbReference type="PANTHER" id="PTHR23521:SF3">
    <property type="entry name" value="MFS TRANSPORTER"/>
    <property type="match status" value="1"/>
</dbReference>
<keyword evidence="1 4" id="KW-0812">Transmembrane</keyword>
<protein>
    <submittedName>
        <fullName evidence="6">MFS transporter</fullName>
    </submittedName>
</protein>
<name>A0ABQ6CD71_9HYPH</name>
<dbReference type="EMBL" id="BSPC01000005">
    <property type="protein sequence ID" value="GLS17749.1"/>
    <property type="molecule type" value="Genomic_DNA"/>
</dbReference>
<keyword evidence="2 4" id="KW-1133">Transmembrane helix</keyword>
<feature type="transmembrane region" description="Helical" evidence="4">
    <location>
        <begin position="127"/>
        <end position="145"/>
    </location>
</feature>
<feature type="transmembrane region" description="Helical" evidence="4">
    <location>
        <begin position="95"/>
        <end position="115"/>
    </location>
</feature>
<feature type="transmembrane region" description="Helical" evidence="4">
    <location>
        <begin position="266"/>
        <end position="283"/>
    </location>
</feature>
<evidence type="ECO:0000259" key="5">
    <source>
        <dbReference type="PROSITE" id="PS50850"/>
    </source>
</evidence>
<evidence type="ECO:0000313" key="6">
    <source>
        <dbReference type="EMBL" id="GLS17749.1"/>
    </source>
</evidence>
<evidence type="ECO:0000256" key="4">
    <source>
        <dbReference type="SAM" id="Phobius"/>
    </source>
</evidence>
<dbReference type="SUPFAM" id="SSF103473">
    <property type="entry name" value="MFS general substrate transporter"/>
    <property type="match status" value="1"/>
</dbReference>
<evidence type="ECO:0000313" key="7">
    <source>
        <dbReference type="Proteomes" id="UP001156882"/>
    </source>
</evidence>
<feature type="transmembrane region" description="Helical" evidence="4">
    <location>
        <begin position="157"/>
        <end position="178"/>
    </location>
</feature>